<evidence type="ECO:0000256" key="5">
    <source>
        <dbReference type="ARBA" id="ARBA00022989"/>
    </source>
</evidence>
<dbReference type="GO" id="GO:0005886">
    <property type="term" value="C:plasma membrane"/>
    <property type="evidence" value="ECO:0007669"/>
    <property type="project" value="TreeGrafter"/>
</dbReference>
<protein>
    <recommendedName>
        <fullName evidence="10">Purine transporter</fullName>
    </recommendedName>
</protein>
<dbReference type="OrthoDB" id="431212at2759"/>
<dbReference type="GO" id="GO:0015853">
    <property type="term" value="P:adenine transport"/>
    <property type="evidence" value="ECO:0007669"/>
    <property type="project" value="TreeGrafter"/>
</dbReference>
<feature type="transmembrane region" description="Helical" evidence="7">
    <location>
        <begin position="149"/>
        <end position="172"/>
    </location>
</feature>
<evidence type="ECO:0000313" key="9">
    <source>
        <dbReference type="Proteomes" id="UP000809789"/>
    </source>
</evidence>
<evidence type="ECO:0000313" key="8">
    <source>
        <dbReference type="EMBL" id="KAG8629250.1"/>
    </source>
</evidence>
<accession>A0A8K0PEI4</accession>
<comment type="similarity">
    <text evidence="2">Belongs to the nucleobase:cation symporter-2 (NCS2) (TC 2.A.40) family. Azg-like subfamily.</text>
</comment>
<evidence type="ECO:0000256" key="1">
    <source>
        <dbReference type="ARBA" id="ARBA00004141"/>
    </source>
</evidence>
<evidence type="ECO:0000256" key="3">
    <source>
        <dbReference type="ARBA" id="ARBA00022448"/>
    </source>
</evidence>
<evidence type="ECO:0000256" key="4">
    <source>
        <dbReference type="ARBA" id="ARBA00022692"/>
    </source>
</evidence>
<dbReference type="AlphaFoldDB" id="A0A8K0PEI4"/>
<feature type="transmembrane region" description="Helical" evidence="7">
    <location>
        <begin position="437"/>
        <end position="457"/>
    </location>
</feature>
<feature type="transmembrane region" description="Helical" evidence="7">
    <location>
        <begin position="408"/>
        <end position="430"/>
    </location>
</feature>
<comment type="caution">
    <text evidence="8">The sequence shown here is derived from an EMBL/GenBank/DDBJ whole genome shotgun (WGS) entry which is preliminary data.</text>
</comment>
<evidence type="ECO:0000256" key="7">
    <source>
        <dbReference type="SAM" id="Phobius"/>
    </source>
</evidence>
<name>A0A8K0PEI4_9PEZI</name>
<reference evidence="8" key="1">
    <citation type="submission" date="2021-07" db="EMBL/GenBank/DDBJ databases">
        <title>Elsinoe batatas strain:CRI-CJ2 Genome sequencing and assembly.</title>
        <authorList>
            <person name="Huang L."/>
        </authorList>
    </citation>
    <scope>NUCLEOTIDE SEQUENCE</scope>
    <source>
        <strain evidence="8">CRI-CJ2</strain>
    </source>
</reference>
<feature type="transmembrane region" description="Helical" evidence="7">
    <location>
        <begin position="117"/>
        <end position="137"/>
    </location>
</feature>
<evidence type="ECO:0000256" key="2">
    <source>
        <dbReference type="ARBA" id="ARBA00005697"/>
    </source>
</evidence>
<dbReference type="PANTHER" id="PTHR43337:SF3">
    <property type="entry name" value="PURINE TRANSPORTER"/>
    <property type="match status" value="1"/>
</dbReference>
<keyword evidence="9" id="KW-1185">Reference proteome</keyword>
<sequence>MKSIKSYVDQLNYTVARSAVGKYFHLENSGHTNEITNAKLSTEIRAGLTTFFTMAYIIAVNSAILSDSGGTCICNSTPDDPICTTNEEYALCLVDLNRDFVTATAAISALASFMMGLLANLPVAVAPAMGINAYFVYQLVGFHGSGQLTYRVALTAVFIEGLIFVALSLFGIRQWLARTIPASIKVACGVGIGLFLTIIGLSYSAGIGAITGAVATPLTLGGCTAAQRDPDTGECLSGKAASPTMWVGFTLGLLLTGILMTYKIRGAIIFGILIVSIFSWPRNSDFTYFPRTPVGDSRFDFFKNVVTFRPIQDTLAAQDWNISGAGEQFALAIFTMLYVDILDCTGTLYSMARFSGVVNDRTGDFPRSTIAYCSDAVCISIGSLFGLAPVTAFVESGAGIQEGGRTGLTAMVTGLCFFISLFFAPIFASIPPFATGGALILVGSMMMRGVVAINWKYPGDAIPAFITLMFMPFSYSIAYGLIAGLLSYAVINSTIWILKVVSKGRIQPPDYDSKESWSCKHPSRKVTGANLTFFQSNTLMRTTLTGLSVPCKETDNSGGRGPSSRASPCLMRSWRHKAPTPGRRCNVCGW</sequence>
<proteinExistence type="inferred from homology"/>
<keyword evidence="3" id="KW-0813">Transport</keyword>
<dbReference type="Pfam" id="PF00860">
    <property type="entry name" value="Xan_ur_permease"/>
    <property type="match status" value="1"/>
</dbReference>
<dbReference type="EMBL" id="JAESVG020000003">
    <property type="protein sequence ID" value="KAG8629250.1"/>
    <property type="molecule type" value="Genomic_DNA"/>
</dbReference>
<feature type="transmembrane region" description="Helical" evidence="7">
    <location>
        <begin position="370"/>
        <end position="388"/>
    </location>
</feature>
<dbReference type="GO" id="GO:0015854">
    <property type="term" value="P:guanine transport"/>
    <property type="evidence" value="ECO:0007669"/>
    <property type="project" value="TreeGrafter"/>
</dbReference>
<dbReference type="GO" id="GO:0005345">
    <property type="term" value="F:purine nucleobase transmembrane transporter activity"/>
    <property type="evidence" value="ECO:0007669"/>
    <property type="project" value="TreeGrafter"/>
</dbReference>
<dbReference type="PANTHER" id="PTHR43337">
    <property type="entry name" value="XANTHINE/URACIL PERMEASE C887.17-RELATED"/>
    <property type="match status" value="1"/>
</dbReference>
<feature type="transmembrane region" description="Helical" evidence="7">
    <location>
        <begin position="264"/>
        <end position="281"/>
    </location>
</feature>
<evidence type="ECO:0008006" key="10">
    <source>
        <dbReference type="Google" id="ProtNLM"/>
    </source>
</evidence>
<keyword evidence="5 7" id="KW-1133">Transmembrane helix</keyword>
<dbReference type="Proteomes" id="UP000809789">
    <property type="component" value="Unassembled WGS sequence"/>
</dbReference>
<gene>
    <name evidence="8" type="ORF">KVT40_003115</name>
</gene>
<feature type="transmembrane region" description="Helical" evidence="7">
    <location>
        <begin position="240"/>
        <end position="259"/>
    </location>
</feature>
<keyword evidence="4 7" id="KW-0812">Transmembrane</keyword>
<feature type="transmembrane region" description="Helical" evidence="7">
    <location>
        <begin position="477"/>
        <end position="498"/>
    </location>
</feature>
<feature type="transmembrane region" description="Helical" evidence="7">
    <location>
        <begin position="329"/>
        <end position="349"/>
    </location>
</feature>
<evidence type="ECO:0000256" key="6">
    <source>
        <dbReference type="ARBA" id="ARBA00023136"/>
    </source>
</evidence>
<comment type="subcellular location">
    <subcellularLocation>
        <location evidence="1">Membrane</location>
        <topology evidence="1">Multi-pass membrane protein</topology>
    </subcellularLocation>
</comment>
<feature type="transmembrane region" description="Helical" evidence="7">
    <location>
        <begin position="184"/>
        <end position="210"/>
    </location>
</feature>
<dbReference type="InterPro" id="IPR006043">
    <property type="entry name" value="NCS2"/>
</dbReference>
<organism evidence="8 9">
    <name type="scientific">Elsinoe batatas</name>
    <dbReference type="NCBI Taxonomy" id="2601811"/>
    <lineage>
        <taxon>Eukaryota</taxon>
        <taxon>Fungi</taxon>
        <taxon>Dikarya</taxon>
        <taxon>Ascomycota</taxon>
        <taxon>Pezizomycotina</taxon>
        <taxon>Dothideomycetes</taxon>
        <taxon>Dothideomycetidae</taxon>
        <taxon>Myriangiales</taxon>
        <taxon>Elsinoaceae</taxon>
        <taxon>Elsinoe</taxon>
    </lineage>
</organism>
<keyword evidence="6 7" id="KW-0472">Membrane</keyword>
<dbReference type="InterPro" id="IPR045018">
    <property type="entry name" value="Azg-like"/>
</dbReference>